<evidence type="ECO:0000313" key="2">
    <source>
        <dbReference type="Proteomes" id="UP000054524"/>
    </source>
</evidence>
<accession>A0A086J4J5</accession>
<dbReference type="OrthoDB" id="2196195at2759"/>
<protein>
    <submittedName>
        <fullName evidence="1">Uncharacterized protein</fullName>
    </submittedName>
</protein>
<evidence type="ECO:0000313" key="1">
    <source>
        <dbReference type="EMBL" id="KFG27063.1"/>
    </source>
</evidence>
<comment type="caution">
    <text evidence="1">The sequence shown here is derived from an EMBL/GenBank/DDBJ whole genome shotgun (WGS) entry which is preliminary data.</text>
</comment>
<dbReference type="HOGENOM" id="CLU_750265_0_0_1"/>
<proteinExistence type="predicted"/>
<dbReference type="AlphaFoldDB" id="A0A086J4J5"/>
<name>A0A086J4J5_NEMA1</name>
<dbReference type="RefSeq" id="XP_052905618.1">
    <property type="nucleotide sequence ID" value="XM_053047793.1"/>
</dbReference>
<reference evidence="1 2" key="1">
    <citation type="journal article" date="2014" name="Genome Announc.">
        <title>Genome Sequence of the Microsporidian Species Nematocida sp1 Strain ERTm6 (ATCC PRA-372).</title>
        <authorList>
            <person name="Bakowski M.A."/>
            <person name="Priest M."/>
            <person name="Young S."/>
            <person name="Cuomo C.A."/>
            <person name="Troemel E.R."/>
        </authorList>
    </citation>
    <scope>NUCLEOTIDE SEQUENCE [LARGE SCALE GENOMIC DNA]</scope>
    <source>
        <strain evidence="1 2">ERTm6</strain>
    </source>
</reference>
<dbReference type="Proteomes" id="UP000054524">
    <property type="component" value="Unassembled WGS sequence"/>
</dbReference>
<dbReference type="EMBL" id="AKIJ01000001">
    <property type="protein sequence ID" value="KFG27063.1"/>
    <property type="molecule type" value="Genomic_DNA"/>
</dbReference>
<gene>
    <name evidence="1" type="ORF">NESG_00136</name>
</gene>
<sequence>MNKNLETKENRKRRIKAEIRKDRPNIICCIKNEKIATSVDGYGVPIRERTLLSGVELEKKIRPKTPVYVLKRHLTISKITLPVLDVLDTRNTFLWVEFFRSQIVAQRWSEKEAKVFFKYSIAKDILETVVGNPMEQTLRDSVRKIYDVVYTPARVARLKKRIETIQSGEFVSLEEYNAELGLLLRSYSVRVMLSPSEMEEMHQMYFWQGLSDYIKRHLNERIDQTTPIDEIIRLVVLYKQKLARQYNLTNKFTGVIFAGDSPVISFSADEGVQTMSVRESPREVELIDCSRNARTSSRPPMPSISERPVLKLPMLRKIPEGLIIKNDLPGTLNRIVEKYSHKKRERIFRRPDPEEVFIVYCGCIRKWTAGILMQNNKVVSVMKTLLVGEQLKYTETEKCILAINKCRRVFKKITGDAIIIFTNDKYESFIYTTENDLSFVNGVQIPE</sequence>
<keyword evidence="2" id="KW-1185">Reference proteome</keyword>
<dbReference type="GeneID" id="77675109"/>
<organism evidence="1 2">
    <name type="scientific">Nematocida ausubeli (strain ATCC PRA-371 / ERTm2)</name>
    <name type="common">Nematode killer fungus</name>
    <dbReference type="NCBI Taxonomy" id="1913371"/>
    <lineage>
        <taxon>Eukaryota</taxon>
        <taxon>Fungi</taxon>
        <taxon>Fungi incertae sedis</taxon>
        <taxon>Microsporidia</taxon>
        <taxon>Nematocida</taxon>
    </lineage>
</organism>